<keyword evidence="7" id="KW-0862">Zinc</keyword>
<feature type="transmembrane region" description="Helical" evidence="12">
    <location>
        <begin position="632"/>
        <end position="654"/>
    </location>
</feature>
<keyword evidence="6 14" id="KW-0378">Hydrolase</keyword>
<feature type="transmembrane region" description="Helical" evidence="12">
    <location>
        <begin position="408"/>
        <end position="430"/>
    </location>
</feature>
<dbReference type="GO" id="GO:0008483">
    <property type="term" value="F:transaminase activity"/>
    <property type="evidence" value="ECO:0007669"/>
    <property type="project" value="UniProtKB-KW"/>
</dbReference>
<dbReference type="Gene3D" id="3.30.2010.10">
    <property type="entry name" value="Metalloproteases ('zincins'), catalytic domain"/>
    <property type="match status" value="1"/>
</dbReference>
<keyword evidence="8 12" id="KW-1133">Transmembrane helix</keyword>
<keyword evidence="3" id="KW-0645">Protease</keyword>
<evidence type="ECO:0000259" key="13">
    <source>
        <dbReference type="Pfam" id="PF01435"/>
    </source>
</evidence>
<reference evidence="14 15" key="1">
    <citation type="submission" date="2021-08" db="EMBL/GenBank/DDBJ databases">
        <authorList>
            <person name="Ping M."/>
        </authorList>
    </citation>
    <scope>NUCLEOTIDE SEQUENCE [LARGE SCALE GENOMIC DNA]</scope>
    <source>
        <strain evidence="14 15">MG28</strain>
    </source>
</reference>
<feature type="transmembrane region" description="Helical" evidence="12">
    <location>
        <begin position="442"/>
        <end position="460"/>
    </location>
</feature>
<evidence type="ECO:0000256" key="12">
    <source>
        <dbReference type="SAM" id="Phobius"/>
    </source>
</evidence>
<keyword evidence="5" id="KW-0479">Metal-binding</keyword>
<evidence type="ECO:0000256" key="4">
    <source>
        <dbReference type="ARBA" id="ARBA00022692"/>
    </source>
</evidence>
<keyword evidence="9 14" id="KW-0482">Metalloprotease</keyword>
<sequence length="1081" mass="115494">MTDSPSTAASAAVGADLDRRVVAAGTHLRFALLVVLIATASINLMSLSVPQQADVKWLWTVVGTVAVFGAAGLLFWLAPAWKRRRAGLVEIGDPDLLGELATLAQRAGVTPAPAFRLAPTAVTASASAFGHRRSRTVCLHAGLLVRRAQDREGFEFVVLHELAHIRNRDVGIAYATEALWRSVAVLVVLPYTLLALYPMPWDQSPAEALDVWRTHWSLGLRGLFHVAFLVALILLARGDVLRTRELYADIDAARWNGGVRRLPAPDSRSGEGRLRRVRDAWRAHPAWSERATSLLDPGPMFGVRVSTMFLSGVVTAQVALNLDLAIRDVTGSETSWSADLPEWTAAALVTGIAGVAVWRAVAYAVACGLRVPSGLRAGLALGLGLGVGELLTFRHAGTGWLPPAPQVLLLLAVGSAVLLWWAAQCAELWVTTSRGRSLVPSHLIGTAALLVVYGGWFTWWTSRGHLFTGGDFLARMDWDAVLGQVYPGTPPDQMPYLAVLKWQFYVPPVTSSTMVHVGGTVLWLFPLAVWARPQGLGPASWLRRARPLGPWPDLDGTVPAMRWLLTRVAAGGAFTVLVLLGTRMWLHRTRPPAGFRGGAWLTQVSAVSLLAVLAAVAVTTCVVFATTERHRLAMALAVGGSVLLAGLAAAFVFASADGCVPGAQAVVSNCFWESRPGWIMVHTILAPHGLGLGFYAVTVTTLLAAAVSRRPVRVPRRRWTRSYGHAYAQERAAKRWRRRLLPAAVCAGAGAAAIVVCRAVLAGLRPPKAQAMEGGQWLPDVMLWTAATLVTVATVVSIVVAMRARGAWWPVSAAGAGAVSLLTGLLTATTLTLAEGCVPGLATLWAGCDPRFGPVWQLTRLLLLPLLAALAVPAGALTVLIVLSLRALPLAPPEVRWRRRMLRSAYVVAACLAPVLLLSGQRELAAFADPSTAQGRQGERARQKAEQREQLRAWLDKGGLAALNAYASDYRALAEALTEHPPAEGYPHDVYRPVCAFWAADGARAALLPAPPFDAPEATDWASIAEHAQRGGGLCGDGLTLGSVPLTERGVRELATAADQYTALSVALYTFLYPGGKQEAN</sequence>
<feature type="region of interest" description="Disordered" evidence="11">
    <location>
        <begin position="929"/>
        <end position="948"/>
    </location>
</feature>
<feature type="compositionally biased region" description="Basic and acidic residues" evidence="11">
    <location>
        <begin position="937"/>
        <end position="948"/>
    </location>
</feature>
<dbReference type="InterPro" id="IPR001915">
    <property type="entry name" value="Peptidase_M48"/>
</dbReference>
<dbReference type="EC" id="3.4.24.-" evidence="14"/>
<evidence type="ECO:0000256" key="3">
    <source>
        <dbReference type="ARBA" id="ARBA00022670"/>
    </source>
</evidence>
<dbReference type="GO" id="GO:0008237">
    <property type="term" value="F:metallopeptidase activity"/>
    <property type="evidence" value="ECO:0007669"/>
    <property type="project" value="UniProtKB-KW"/>
</dbReference>
<feature type="transmembrane region" description="Helical" evidence="12">
    <location>
        <begin position="781"/>
        <end position="801"/>
    </location>
</feature>
<keyword evidence="10 12" id="KW-0472">Membrane</keyword>
<dbReference type="RefSeq" id="WP_220647866.1">
    <property type="nucleotide sequence ID" value="NZ_CP080647.1"/>
</dbReference>
<evidence type="ECO:0000256" key="11">
    <source>
        <dbReference type="SAM" id="MobiDB-lite"/>
    </source>
</evidence>
<dbReference type="PANTHER" id="PTHR43221">
    <property type="entry name" value="PROTEASE HTPX"/>
    <property type="match status" value="1"/>
</dbReference>
<evidence type="ECO:0000313" key="15">
    <source>
        <dbReference type="Proteomes" id="UP000827138"/>
    </source>
</evidence>
<protein>
    <submittedName>
        <fullName evidence="14">M48 family metalloprotease</fullName>
        <ecNumber evidence="14">3.4.24.-</ecNumber>
    </submittedName>
</protein>
<name>A0ABX8XTE9_9ACTN</name>
<evidence type="ECO:0000256" key="5">
    <source>
        <dbReference type="ARBA" id="ARBA00022723"/>
    </source>
</evidence>
<proteinExistence type="predicted"/>
<feature type="transmembrane region" description="Helical" evidence="12">
    <location>
        <begin position="28"/>
        <end position="45"/>
    </location>
</feature>
<feature type="transmembrane region" description="Helical" evidence="12">
    <location>
        <begin position="343"/>
        <end position="365"/>
    </location>
</feature>
<evidence type="ECO:0000256" key="2">
    <source>
        <dbReference type="ARBA" id="ARBA00022475"/>
    </source>
</evidence>
<evidence type="ECO:0000256" key="1">
    <source>
        <dbReference type="ARBA" id="ARBA00001947"/>
    </source>
</evidence>
<feature type="transmembrane region" description="Helical" evidence="12">
    <location>
        <begin position="740"/>
        <end position="761"/>
    </location>
</feature>
<feature type="transmembrane region" description="Helical" evidence="12">
    <location>
        <begin position="861"/>
        <end position="883"/>
    </location>
</feature>
<dbReference type="CDD" id="cd07329">
    <property type="entry name" value="M56_like"/>
    <property type="match status" value="1"/>
</dbReference>
<comment type="cofactor">
    <cofactor evidence="1">
        <name>Zn(2+)</name>
        <dbReference type="ChEBI" id="CHEBI:29105"/>
    </cofactor>
</comment>
<feature type="transmembrane region" description="Helical" evidence="12">
    <location>
        <begin position="564"/>
        <end position="586"/>
    </location>
</feature>
<keyword evidence="2" id="KW-1003">Cell membrane</keyword>
<feature type="transmembrane region" description="Helical" evidence="12">
    <location>
        <begin position="218"/>
        <end position="236"/>
    </location>
</feature>
<dbReference type="EMBL" id="CP080647">
    <property type="protein sequence ID" value="QYX79042.1"/>
    <property type="molecule type" value="Genomic_DNA"/>
</dbReference>
<feature type="transmembrane region" description="Helical" evidence="12">
    <location>
        <begin position="606"/>
        <end position="625"/>
    </location>
</feature>
<feature type="transmembrane region" description="Helical" evidence="12">
    <location>
        <begin position="301"/>
        <end position="320"/>
    </location>
</feature>
<feature type="transmembrane region" description="Helical" evidence="12">
    <location>
        <begin position="813"/>
        <end position="834"/>
    </location>
</feature>
<dbReference type="PANTHER" id="PTHR43221:SF2">
    <property type="entry name" value="PROTEASE HTPX HOMOLOG"/>
    <property type="match status" value="1"/>
</dbReference>
<keyword evidence="15" id="KW-1185">Reference proteome</keyword>
<evidence type="ECO:0000256" key="7">
    <source>
        <dbReference type="ARBA" id="ARBA00022833"/>
    </source>
</evidence>
<evidence type="ECO:0000256" key="8">
    <source>
        <dbReference type="ARBA" id="ARBA00022989"/>
    </source>
</evidence>
<feature type="transmembrane region" description="Helical" evidence="12">
    <location>
        <begin position="504"/>
        <end position="525"/>
    </location>
</feature>
<feature type="transmembrane region" description="Helical" evidence="12">
    <location>
        <begin position="904"/>
        <end position="921"/>
    </location>
</feature>
<dbReference type="Pfam" id="PF01435">
    <property type="entry name" value="Peptidase_M48"/>
    <property type="match status" value="1"/>
</dbReference>
<evidence type="ECO:0000256" key="10">
    <source>
        <dbReference type="ARBA" id="ARBA00023136"/>
    </source>
</evidence>
<feature type="transmembrane region" description="Helical" evidence="12">
    <location>
        <begin position="377"/>
        <end position="396"/>
    </location>
</feature>
<dbReference type="Proteomes" id="UP000827138">
    <property type="component" value="Chromosome"/>
</dbReference>
<evidence type="ECO:0000256" key="6">
    <source>
        <dbReference type="ARBA" id="ARBA00022801"/>
    </source>
</evidence>
<feature type="transmembrane region" description="Helical" evidence="12">
    <location>
        <begin position="684"/>
        <end position="708"/>
    </location>
</feature>
<evidence type="ECO:0000313" key="14">
    <source>
        <dbReference type="EMBL" id="QYX79042.1"/>
    </source>
</evidence>
<keyword evidence="4 12" id="KW-0812">Transmembrane</keyword>
<gene>
    <name evidence="14" type="ORF">K1J60_23260</name>
</gene>
<feature type="transmembrane region" description="Helical" evidence="12">
    <location>
        <begin position="178"/>
        <end position="198"/>
    </location>
</feature>
<dbReference type="InterPro" id="IPR050083">
    <property type="entry name" value="HtpX_protease"/>
</dbReference>
<feature type="transmembrane region" description="Helical" evidence="12">
    <location>
        <begin position="57"/>
        <end position="78"/>
    </location>
</feature>
<accession>A0ABX8XTE9</accession>
<keyword evidence="14" id="KW-0032">Aminotransferase</keyword>
<feature type="domain" description="Peptidase M48" evidence="13">
    <location>
        <begin position="101"/>
        <end position="254"/>
    </location>
</feature>
<organism evidence="14 15">
    <name type="scientific">Streptomyces akebiae</name>
    <dbReference type="NCBI Taxonomy" id="2865673"/>
    <lineage>
        <taxon>Bacteria</taxon>
        <taxon>Bacillati</taxon>
        <taxon>Actinomycetota</taxon>
        <taxon>Actinomycetes</taxon>
        <taxon>Kitasatosporales</taxon>
        <taxon>Streptomycetaceae</taxon>
        <taxon>Streptomyces</taxon>
    </lineage>
</organism>
<evidence type="ECO:0000256" key="9">
    <source>
        <dbReference type="ARBA" id="ARBA00023049"/>
    </source>
</evidence>
<keyword evidence="14" id="KW-0808">Transferase</keyword>